<evidence type="ECO:0000259" key="2">
    <source>
        <dbReference type="Pfam" id="PF03703"/>
    </source>
</evidence>
<dbReference type="EMBL" id="RBIG01000002">
    <property type="protein sequence ID" value="RKQ70637.1"/>
    <property type="molecule type" value="Genomic_DNA"/>
</dbReference>
<organism evidence="3 4">
    <name type="scientific">Oceanibaculum indicum</name>
    <dbReference type="NCBI Taxonomy" id="526216"/>
    <lineage>
        <taxon>Bacteria</taxon>
        <taxon>Pseudomonadati</taxon>
        <taxon>Pseudomonadota</taxon>
        <taxon>Alphaproteobacteria</taxon>
        <taxon>Rhodospirillales</taxon>
        <taxon>Oceanibaculaceae</taxon>
        <taxon>Oceanibaculum</taxon>
    </lineage>
</organism>
<gene>
    <name evidence="3" type="ORF">BCL74_2587</name>
</gene>
<dbReference type="NCBIfam" id="NF040894">
    <property type="entry name" value="puhB_PGC"/>
    <property type="match status" value="1"/>
</dbReference>
<evidence type="ECO:0000256" key="1">
    <source>
        <dbReference type="SAM" id="Phobius"/>
    </source>
</evidence>
<evidence type="ECO:0000313" key="3">
    <source>
        <dbReference type="EMBL" id="RKQ70637.1"/>
    </source>
</evidence>
<keyword evidence="1" id="KW-0472">Membrane</keyword>
<keyword evidence="1" id="KW-0812">Transmembrane</keyword>
<feature type="transmembrane region" description="Helical" evidence="1">
    <location>
        <begin position="48"/>
        <end position="66"/>
    </location>
</feature>
<accession>A0A420WI37</accession>
<protein>
    <submittedName>
        <fullName evidence="3">PH (Pleckstrin Homology) domain-containing protein</fullName>
    </submittedName>
</protein>
<sequence>MRQEVIAREHEIEPVPGLPERLPDGEVMLWQGKPDAKLVARRVMKSRWIGGYFLILAAWAGTAGLYDGQPLGGILFSIAVLIALAAVLLGLLELFAWAVERTTLYTITSERVVMRFGVALSMTLNLPFNRVSAVSIRHLGGKAGNLAIQLPPGHRLSWLIQWPHVRGWRFAEPEPSLICLPDADKAGDILALAIAQYRSRHSEHPRLVSAHPTASMAGIAVAAE</sequence>
<feature type="transmembrane region" description="Helical" evidence="1">
    <location>
        <begin position="72"/>
        <end position="99"/>
    </location>
</feature>
<dbReference type="AlphaFoldDB" id="A0A420WI37"/>
<dbReference type="InterPro" id="IPR005182">
    <property type="entry name" value="YdbS-like_PH"/>
</dbReference>
<name>A0A420WI37_9PROT</name>
<evidence type="ECO:0000313" key="4">
    <source>
        <dbReference type="Proteomes" id="UP000277424"/>
    </source>
</evidence>
<keyword evidence="1" id="KW-1133">Transmembrane helix</keyword>
<comment type="caution">
    <text evidence="3">The sequence shown here is derived from an EMBL/GenBank/DDBJ whole genome shotgun (WGS) entry which is preliminary data.</text>
</comment>
<reference evidence="3 4" key="1">
    <citation type="submission" date="2018-10" db="EMBL/GenBank/DDBJ databases">
        <title>Comparative analysis of microorganisms from saline springs in Andes Mountain Range, Colombia.</title>
        <authorList>
            <person name="Rubin E."/>
        </authorList>
    </citation>
    <scope>NUCLEOTIDE SEQUENCE [LARGE SCALE GENOMIC DNA]</scope>
    <source>
        <strain evidence="3 4">USBA 36</strain>
    </source>
</reference>
<dbReference type="RefSeq" id="WP_121220542.1">
    <property type="nucleotide sequence ID" value="NZ_RBIG01000002.1"/>
</dbReference>
<proteinExistence type="predicted"/>
<dbReference type="OrthoDB" id="7345733at2"/>
<dbReference type="Proteomes" id="UP000277424">
    <property type="component" value="Unassembled WGS sequence"/>
</dbReference>
<dbReference type="Pfam" id="PF03703">
    <property type="entry name" value="bPH_2"/>
    <property type="match status" value="1"/>
</dbReference>
<dbReference type="InterPro" id="IPR054839">
    <property type="entry name" value="puhB_PGC"/>
</dbReference>
<feature type="domain" description="YdbS-like PH" evidence="2">
    <location>
        <begin position="101"/>
        <end position="185"/>
    </location>
</feature>